<dbReference type="Proteomes" id="UP000828390">
    <property type="component" value="Unassembled WGS sequence"/>
</dbReference>
<reference evidence="2" key="1">
    <citation type="journal article" date="2019" name="bioRxiv">
        <title>The Genome of the Zebra Mussel, Dreissena polymorpha: A Resource for Invasive Species Research.</title>
        <authorList>
            <person name="McCartney M.A."/>
            <person name="Auch B."/>
            <person name="Kono T."/>
            <person name="Mallez S."/>
            <person name="Zhang Y."/>
            <person name="Obille A."/>
            <person name="Becker A."/>
            <person name="Abrahante J.E."/>
            <person name="Garbe J."/>
            <person name="Badalamenti J.P."/>
            <person name="Herman A."/>
            <person name="Mangelson H."/>
            <person name="Liachko I."/>
            <person name="Sullivan S."/>
            <person name="Sone E.D."/>
            <person name="Koren S."/>
            <person name="Silverstein K.A.T."/>
            <person name="Beckman K.B."/>
            <person name="Gohl D.M."/>
        </authorList>
    </citation>
    <scope>NUCLEOTIDE SEQUENCE</scope>
    <source>
        <strain evidence="2">Duluth1</strain>
        <tissue evidence="2">Whole animal</tissue>
    </source>
</reference>
<sequence length="141" mass="15478">MIGGIYIGDRLYIISPIQYNLLTLARDGTLLATYTDPALKWSYGQVLVCGWLSCTVLQLATLATQEDGHHIIHHCGTELLLGRDNDAEDVGDKHDAEDEVAKNGMNLHKVSTSIDIQLAKQQHQSGLQEPNTEPSFPSPDP</sequence>
<reference evidence="2" key="2">
    <citation type="submission" date="2020-11" db="EMBL/GenBank/DDBJ databases">
        <authorList>
            <person name="McCartney M.A."/>
            <person name="Auch B."/>
            <person name="Kono T."/>
            <person name="Mallez S."/>
            <person name="Becker A."/>
            <person name="Gohl D.M."/>
            <person name="Silverstein K.A.T."/>
            <person name="Koren S."/>
            <person name="Bechman K.B."/>
            <person name="Herman A."/>
            <person name="Abrahante J.E."/>
            <person name="Garbe J."/>
        </authorList>
    </citation>
    <scope>NUCLEOTIDE SEQUENCE</scope>
    <source>
        <strain evidence="2">Duluth1</strain>
        <tissue evidence="2">Whole animal</tissue>
    </source>
</reference>
<feature type="region of interest" description="Disordered" evidence="1">
    <location>
        <begin position="119"/>
        <end position="141"/>
    </location>
</feature>
<keyword evidence="3" id="KW-1185">Reference proteome</keyword>
<organism evidence="2 3">
    <name type="scientific">Dreissena polymorpha</name>
    <name type="common">Zebra mussel</name>
    <name type="synonym">Mytilus polymorpha</name>
    <dbReference type="NCBI Taxonomy" id="45954"/>
    <lineage>
        <taxon>Eukaryota</taxon>
        <taxon>Metazoa</taxon>
        <taxon>Spiralia</taxon>
        <taxon>Lophotrochozoa</taxon>
        <taxon>Mollusca</taxon>
        <taxon>Bivalvia</taxon>
        <taxon>Autobranchia</taxon>
        <taxon>Heteroconchia</taxon>
        <taxon>Euheterodonta</taxon>
        <taxon>Imparidentia</taxon>
        <taxon>Neoheterodontei</taxon>
        <taxon>Myida</taxon>
        <taxon>Dreissenoidea</taxon>
        <taxon>Dreissenidae</taxon>
        <taxon>Dreissena</taxon>
    </lineage>
</organism>
<evidence type="ECO:0000313" key="3">
    <source>
        <dbReference type="Proteomes" id="UP000828390"/>
    </source>
</evidence>
<dbReference type="AlphaFoldDB" id="A0A9D4F2A6"/>
<proteinExistence type="predicted"/>
<evidence type="ECO:0000313" key="2">
    <source>
        <dbReference type="EMBL" id="KAH3790418.1"/>
    </source>
</evidence>
<dbReference type="EMBL" id="JAIWYP010000008">
    <property type="protein sequence ID" value="KAH3790418.1"/>
    <property type="molecule type" value="Genomic_DNA"/>
</dbReference>
<protein>
    <submittedName>
        <fullName evidence="2">Uncharacterized protein</fullName>
    </submittedName>
</protein>
<evidence type="ECO:0000256" key="1">
    <source>
        <dbReference type="SAM" id="MobiDB-lite"/>
    </source>
</evidence>
<name>A0A9D4F2A6_DREPO</name>
<gene>
    <name evidence="2" type="ORF">DPMN_168617</name>
</gene>
<feature type="compositionally biased region" description="Polar residues" evidence="1">
    <location>
        <begin position="119"/>
        <end position="135"/>
    </location>
</feature>
<comment type="caution">
    <text evidence="2">The sequence shown here is derived from an EMBL/GenBank/DDBJ whole genome shotgun (WGS) entry which is preliminary data.</text>
</comment>
<accession>A0A9D4F2A6</accession>